<feature type="domain" description="C3H1-type" evidence="6">
    <location>
        <begin position="113"/>
        <end position="140"/>
    </location>
</feature>
<keyword evidence="3 4" id="KW-0862">Zinc</keyword>
<reference evidence="7 8" key="1">
    <citation type="submission" date="2019-05" db="EMBL/GenBank/DDBJ databases">
        <title>Another draft genome of Portunus trituberculatus and its Hox gene families provides insights of decapod evolution.</title>
        <authorList>
            <person name="Jeong J.-H."/>
            <person name="Song I."/>
            <person name="Kim S."/>
            <person name="Choi T."/>
            <person name="Kim D."/>
            <person name="Ryu S."/>
            <person name="Kim W."/>
        </authorList>
    </citation>
    <scope>NUCLEOTIDE SEQUENCE [LARGE SCALE GENOMIC DNA]</scope>
    <source>
        <tissue evidence="7">Muscle</tissue>
    </source>
</reference>
<gene>
    <name evidence="7" type="ORF">E2C01_047061</name>
</gene>
<evidence type="ECO:0000256" key="2">
    <source>
        <dbReference type="ARBA" id="ARBA00022771"/>
    </source>
</evidence>
<sequence>MAAGLVDYGSSSEEENEEELAKEISTRIADQKTVNYFESPGDKGQAKKTKKNETKKQEVLVNPLRKSGLPLPFENDSSASVFFNPFHKAQEDKKTVLEKHVKMTENPKDVLEINGKKICWNYRKGRCKFGHNCKYAHDSDISKPSESKEVQSNLNSTTTAAALYGDTAASQVSVGESVVDELSAKKKKRPGLSEGIVPSKKVQKIYRKQQAKETPWLLK</sequence>
<dbReference type="OrthoDB" id="336321at2759"/>
<feature type="zinc finger region" description="C3H1-type" evidence="4">
    <location>
        <begin position="113"/>
        <end position="140"/>
    </location>
</feature>
<comment type="caution">
    <text evidence="7">The sequence shown here is derived from an EMBL/GenBank/DDBJ whole genome shotgun (WGS) entry which is preliminary data.</text>
</comment>
<evidence type="ECO:0000259" key="6">
    <source>
        <dbReference type="PROSITE" id="PS50103"/>
    </source>
</evidence>
<dbReference type="Pfam" id="PF18044">
    <property type="entry name" value="zf-CCCH_4"/>
    <property type="match status" value="1"/>
</dbReference>
<dbReference type="PROSITE" id="PS50103">
    <property type="entry name" value="ZF_C3H1"/>
    <property type="match status" value="1"/>
</dbReference>
<dbReference type="GO" id="GO:0005634">
    <property type="term" value="C:nucleus"/>
    <property type="evidence" value="ECO:0007669"/>
    <property type="project" value="TreeGrafter"/>
</dbReference>
<feature type="compositionally biased region" description="Basic and acidic residues" evidence="5">
    <location>
        <begin position="40"/>
        <end position="58"/>
    </location>
</feature>
<dbReference type="PANTHER" id="PTHR21099:SF2">
    <property type="entry name" value="SI:CH211-113E8.11"/>
    <property type="match status" value="1"/>
</dbReference>
<dbReference type="Gene3D" id="4.10.1000.10">
    <property type="entry name" value="Zinc finger, CCCH-type"/>
    <property type="match status" value="1"/>
</dbReference>
<dbReference type="InterPro" id="IPR041367">
    <property type="entry name" value="Znf-CCCH_4"/>
</dbReference>
<dbReference type="GO" id="GO:0008270">
    <property type="term" value="F:zinc ion binding"/>
    <property type="evidence" value="ECO:0007669"/>
    <property type="project" value="UniProtKB-KW"/>
</dbReference>
<dbReference type="InterPro" id="IPR036855">
    <property type="entry name" value="Znf_CCCH_sf"/>
</dbReference>
<keyword evidence="2 4" id="KW-0863">Zinc-finger</keyword>
<dbReference type="AlphaFoldDB" id="A0A5B7G9G1"/>
<keyword evidence="8" id="KW-1185">Reference proteome</keyword>
<evidence type="ECO:0000313" key="8">
    <source>
        <dbReference type="Proteomes" id="UP000324222"/>
    </source>
</evidence>
<evidence type="ECO:0000256" key="4">
    <source>
        <dbReference type="PROSITE-ProRule" id="PRU00723"/>
    </source>
</evidence>
<dbReference type="InterPro" id="IPR000571">
    <property type="entry name" value="Znf_CCCH"/>
</dbReference>
<evidence type="ECO:0000313" key="7">
    <source>
        <dbReference type="EMBL" id="MPC53174.1"/>
    </source>
</evidence>
<feature type="region of interest" description="Disordered" evidence="5">
    <location>
        <begin position="1"/>
        <end position="58"/>
    </location>
</feature>
<dbReference type="PANTHER" id="PTHR21099">
    <property type="entry name" value="RAD201"/>
    <property type="match status" value="1"/>
</dbReference>
<proteinExistence type="predicted"/>
<evidence type="ECO:0000256" key="5">
    <source>
        <dbReference type="SAM" id="MobiDB-lite"/>
    </source>
</evidence>
<evidence type="ECO:0000256" key="3">
    <source>
        <dbReference type="ARBA" id="ARBA00022833"/>
    </source>
</evidence>
<accession>A0A5B7G9G1</accession>
<dbReference type="EMBL" id="VSRR010011433">
    <property type="protein sequence ID" value="MPC53174.1"/>
    <property type="molecule type" value="Genomic_DNA"/>
</dbReference>
<keyword evidence="1 4" id="KW-0479">Metal-binding</keyword>
<evidence type="ECO:0000256" key="1">
    <source>
        <dbReference type="ARBA" id="ARBA00022723"/>
    </source>
</evidence>
<protein>
    <recommendedName>
        <fullName evidence="6">C3H1-type domain-containing protein</fullName>
    </recommendedName>
</protein>
<organism evidence="7 8">
    <name type="scientific">Portunus trituberculatus</name>
    <name type="common">Swimming crab</name>
    <name type="synonym">Neptunus trituberculatus</name>
    <dbReference type="NCBI Taxonomy" id="210409"/>
    <lineage>
        <taxon>Eukaryota</taxon>
        <taxon>Metazoa</taxon>
        <taxon>Ecdysozoa</taxon>
        <taxon>Arthropoda</taxon>
        <taxon>Crustacea</taxon>
        <taxon>Multicrustacea</taxon>
        <taxon>Malacostraca</taxon>
        <taxon>Eumalacostraca</taxon>
        <taxon>Eucarida</taxon>
        <taxon>Decapoda</taxon>
        <taxon>Pleocyemata</taxon>
        <taxon>Brachyura</taxon>
        <taxon>Eubrachyura</taxon>
        <taxon>Portunoidea</taxon>
        <taxon>Portunidae</taxon>
        <taxon>Portuninae</taxon>
        <taxon>Portunus</taxon>
    </lineage>
</organism>
<dbReference type="SUPFAM" id="SSF90229">
    <property type="entry name" value="CCCH zinc finger"/>
    <property type="match status" value="1"/>
</dbReference>
<dbReference type="Proteomes" id="UP000324222">
    <property type="component" value="Unassembled WGS sequence"/>
</dbReference>
<name>A0A5B7G9G1_PORTR</name>